<evidence type="ECO:0000256" key="3">
    <source>
        <dbReference type="SAM" id="MobiDB-lite"/>
    </source>
</evidence>
<dbReference type="CDD" id="cd00174">
    <property type="entry name" value="SH3"/>
    <property type="match status" value="2"/>
</dbReference>
<dbReference type="PANTHER" id="PTHR14167">
    <property type="entry name" value="SH3 DOMAIN-CONTAINING"/>
    <property type="match status" value="1"/>
</dbReference>
<evidence type="ECO:0000256" key="1">
    <source>
        <dbReference type="ARBA" id="ARBA00022443"/>
    </source>
</evidence>
<feature type="compositionally biased region" description="Pro residues" evidence="3">
    <location>
        <begin position="917"/>
        <end position="930"/>
    </location>
</feature>
<dbReference type="PROSITE" id="PS50002">
    <property type="entry name" value="SH3"/>
    <property type="match status" value="3"/>
</dbReference>
<dbReference type="InterPro" id="IPR011021">
    <property type="entry name" value="Arrestin-like_N"/>
</dbReference>
<dbReference type="SMART" id="SM00326">
    <property type="entry name" value="SH3"/>
    <property type="match status" value="3"/>
</dbReference>
<dbReference type="Gene3D" id="2.30.30.40">
    <property type="entry name" value="SH3 Domains"/>
    <property type="match status" value="3"/>
</dbReference>
<dbReference type="PANTHER" id="PTHR14167:SF116">
    <property type="entry name" value="CAP, ISOFORM AC"/>
    <property type="match status" value="1"/>
</dbReference>
<dbReference type="InterPro" id="IPR050384">
    <property type="entry name" value="Endophilin_SH3RF"/>
</dbReference>
<feature type="compositionally biased region" description="Polar residues" evidence="3">
    <location>
        <begin position="897"/>
        <end position="910"/>
    </location>
</feature>
<dbReference type="EMBL" id="JADGJD010000694">
    <property type="protein sequence ID" value="KAJ3049102.1"/>
    <property type="molecule type" value="Genomic_DNA"/>
</dbReference>
<evidence type="ECO:0000256" key="2">
    <source>
        <dbReference type="PROSITE-ProRule" id="PRU00192"/>
    </source>
</evidence>
<proteinExistence type="predicted"/>
<dbReference type="GO" id="GO:0005737">
    <property type="term" value="C:cytoplasm"/>
    <property type="evidence" value="ECO:0007669"/>
    <property type="project" value="TreeGrafter"/>
</dbReference>
<dbReference type="InterPro" id="IPR011022">
    <property type="entry name" value="Arrestin_C-like"/>
</dbReference>
<dbReference type="Pfam" id="PF00018">
    <property type="entry name" value="SH3_1"/>
    <property type="match status" value="1"/>
</dbReference>
<keyword evidence="6" id="KW-1185">Reference proteome</keyword>
<evidence type="ECO:0000259" key="4">
    <source>
        <dbReference type="PROSITE" id="PS50002"/>
    </source>
</evidence>
<dbReference type="SUPFAM" id="SSF50044">
    <property type="entry name" value="SH3-domain"/>
    <property type="match status" value="3"/>
</dbReference>
<dbReference type="Pfam" id="PF00339">
    <property type="entry name" value="Arrestin_N"/>
    <property type="match status" value="1"/>
</dbReference>
<organism evidence="5 6">
    <name type="scientific">Rhizophlyctis rosea</name>
    <dbReference type="NCBI Taxonomy" id="64517"/>
    <lineage>
        <taxon>Eukaryota</taxon>
        <taxon>Fungi</taxon>
        <taxon>Fungi incertae sedis</taxon>
        <taxon>Chytridiomycota</taxon>
        <taxon>Chytridiomycota incertae sedis</taxon>
        <taxon>Chytridiomycetes</taxon>
        <taxon>Rhizophlyctidales</taxon>
        <taxon>Rhizophlyctidaceae</taxon>
        <taxon>Rhizophlyctis</taxon>
    </lineage>
</organism>
<dbReference type="Pfam" id="PF14604">
    <property type="entry name" value="SH3_9"/>
    <property type="match status" value="1"/>
</dbReference>
<evidence type="ECO:0000313" key="6">
    <source>
        <dbReference type="Proteomes" id="UP001212841"/>
    </source>
</evidence>
<accession>A0AAD5SBI3</accession>
<evidence type="ECO:0000313" key="5">
    <source>
        <dbReference type="EMBL" id="KAJ3049102.1"/>
    </source>
</evidence>
<dbReference type="AlphaFoldDB" id="A0AAD5SBI3"/>
<feature type="domain" description="SH3" evidence="4">
    <location>
        <begin position="402"/>
        <end position="463"/>
    </location>
</feature>
<feature type="region of interest" description="Disordered" evidence="3">
    <location>
        <begin position="466"/>
        <end position="502"/>
    </location>
</feature>
<feature type="compositionally biased region" description="Pro residues" evidence="3">
    <location>
        <begin position="884"/>
        <end position="894"/>
    </location>
</feature>
<dbReference type="Pfam" id="PF02752">
    <property type="entry name" value="Arrestin_C"/>
    <property type="match status" value="1"/>
</dbReference>
<feature type="compositionally biased region" description="Basic and acidic residues" evidence="3">
    <location>
        <begin position="869"/>
        <end position="883"/>
    </location>
</feature>
<dbReference type="InterPro" id="IPR036028">
    <property type="entry name" value="SH3-like_dom_sf"/>
</dbReference>
<reference evidence="5" key="1">
    <citation type="submission" date="2020-05" db="EMBL/GenBank/DDBJ databases">
        <title>Phylogenomic resolution of chytrid fungi.</title>
        <authorList>
            <person name="Stajich J.E."/>
            <person name="Amses K."/>
            <person name="Simmons R."/>
            <person name="Seto K."/>
            <person name="Myers J."/>
            <person name="Bonds A."/>
            <person name="Quandt C.A."/>
            <person name="Barry K."/>
            <person name="Liu P."/>
            <person name="Grigoriev I."/>
            <person name="Longcore J.E."/>
            <person name="James T.Y."/>
        </authorList>
    </citation>
    <scope>NUCLEOTIDE SEQUENCE</scope>
    <source>
        <strain evidence="5">JEL0318</strain>
    </source>
</reference>
<feature type="domain" description="SH3" evidence="4">
    <location>
        <begin position="640"/>
        <end position="701"/>
    </location>
</feature>
<dbReference type="Proteomes" id="UP001212841">
    <property type="component" value="Unassembled WGS sequence"/>
</dbReference>
<dbReference type="Gene3D" id="2.60.40.640">
    <property type="match status" value="1"/>
</dbReference>
<comment type="caution">
    <text evidence="5">The sequence shown here is derived from an EMBL/GenBank/DDBJ whole genome shotgun (WGS) entry which is preliminary data.</text>
</comment>
<feature type="region of interest" description="Disordered" evidence="3">
    <location>
        <begin position="717"/>
        <end position="803"/>
    </location>
</feature>
<feature type="domain" description="SH3" evidence="4">
    <location>
        <begin position="964"/>
        <end position="1025"/>
    </location>
</feature>
<dbReference type="InterPro" id="IPR014752">
    <property type="entry name" value="Arrestin-like_C"/>
</dbReference>
<keyword evidence="1 2" id="KW-0728">SH3 domain</keyword>
<gene>
    <name evidence="5" type="ORF">HK097_009877</name>
</gene>
<sequence>MSFGGSAVKSLEFIPDPSCKGEKGEFIVEGGWGEERKCSGTIDLVMKKAAKEAKLTVELRGFCQYIQKSGPANDVAVLGGGLSSQAHQSETKVLCKLEQVIFDAREAHETRTLNSEAKIFKFPFTIDLPTSNLPPSYDDGKCKVSYRLTARLQWSSMGKQVKEYDSVVKVVMPREARRKLLAGQRPVTVTNNEQMIDENASLRSSKEDFKYEITMQRRVVSPNDVIPCQVRLMDMPMDVRNRISRVTASLKCTRRYSSAKGGSTDVSTSATITELIGIGHPSDMVNAEWQRGMVLNAPAKLEPTLETPVLTVKYVVNFSIFTEMGGQKPLTAIEVPIVVVPPGEAVEVNPDAPPTLVAFEGNNSSSAGSVKEEFVAPSNASVQSSQIGRQILAQEAPGPGAQEGVMYRATTSYDGSLPDELRMREGDLITVKETYDDGWGMGKNMSTGNIGFVYLDYLNLVNLNENGRRPPPRAQSEHTSRNGYAPSQAGSVRPGAMQPNGYGLHHQQTVVAHQAYAPASPPLAAPQPVSASPYMSNHYQSSPNLGMQYPNVTHPQQQQMHPMGQHYGGSAYDISTSIPSVQPGAQYQQAQNYFNQPPMSPFGGSSTAGPPSPGVMSVRRQETVMSTSSGGSNEMGQAAGSGSTYVCISQFVPTRADQLPMELGDIIVVRKLLGDGWAWGSNAARQYSGLLPMSSVTPARSNSAGLNSAQYVQPKYPYGPNSPIARNNTVPASPPLGALPQLPPPFQNHPDEVPSDPAAWNDQKPPRTGTPDGHKRNPSTKSVKGGAYGQRAVHPGLKMSPPPEPYGNATAQLEATMAKLARLASMSGTDSVAVPANVSTAPDTPLPTPPVSKIASPAQTPSGEPVLETNEKGEPVLRKRDTRPPPYEENPPTSPTRSHSPNGDSSTTPANHLPSTLVPPVPTAPAPEAHPAPARRQGSLGGGNAPPTLPRAASSKPKPLIGVGGVLMYRVVYDFTPSLPDELEATKGDIILVREVYEDDWAMGKNLSRNKEGVFPLALTEVIEA</sequence>
<feature type="region of interest" description="Disordered" evidence="3">
    <location>
        <begin position="835"/>
        <end position="957"/>
    </location>
</feature>
<name>A0AAD5SBI3_9FUNG</name>
<dbReference type="InterPro" id="IPR001452">
    <property type="entry name" value="SH3_domain"/>
</dbReference>
<protein>
    <recommendedName>
        <fullName evidence="4">SH3 domain-containing protein</fullName>
    </recommendedName>
</protein>